<dbReference type="InterPro" id="IPR011335">
    <property type="entry name" value="Restrct_endonuc-II-like"/>
</dbReference>
<dbReference type="GO" id="GO:0009036">
    <property type="term" value="F:type II site-specific deoxyribonuclease activity"/>
    <property type="evidence" value="ECO:0007669"/>
    <property type="project" value="InterPro"/>
</dbReference>
<proteinExistence type="predicted"/>
<evidence type="ECO:0000313" key="3">
    <source>
        <dbReference type="Proteomes" id="UP000002718"/>
    </source>
</evidence>
<keyword evidence="2" id="KW-0255">Endonuclease</keyword>
<keyword evidence="2" id="KW-0540">Nuclease</keyword>
<dbReference type="AlphaFoldDB" id="Q2Y5S5"/>
<gene>
    <name evidence="1" type="ordered locus">Nmul_A2609</name>
    <name evidence="2" type="ORF">SAMN05216403_1202</name>
</gene>
<dbReference type="EMBL" id="FNVK01000020">
    <property type="protein sequence ID" value="SEF98897.1"/>
    <property type="molecule type" value="Genomic_DNA"/>
</dbReference>
<reference evidence="1 3" key="3">
    <citation type="journal article" date="2008" name="Appl. Environ. Microbiol.">
        <title>Complete genome sequence of Nitrosospira multiformis, an ammonia-oxidizing bacterium from the soil environment.</title>
        <authorList>
            <person name="Norton J.M."/>
            <person name="Klotz M.G."/>
            <person name="Stein L.Y."/>
            <person name="Arp D.J."/>
            <person name="Bottomley P.J."/>
            <person name="Chain P.S."/>
            <person name="Hauser L.J."/>
            <person name="Land M.L."/>
            <person name="Larimer F.W."/>
            <person name="Shin M.W."/>
            <person name="Starkenburg S.R."/>
        </authorList>
    </citation>
    <scope>NUCLEOTIDE SEQUENCE [LARGE SCALE GENOMIC DNA]</scope>
    <source>
        <strain evidence="1">ATCC 25196</strain>
        <strain evidence="3">ATCC 25196 / NCIMB 11849 / C 71</strain>
    </source>
</reference>
<dbReference type="REBASE" id="78195">
    <property type="entry name" value="NmfORF2607P"/>
</dbReference>
<dbReference type="OrthoDB" id="1956808at2"/>
<evidence type="ECO:0000313" key="2">
    <source>
        <dbReference type="EMBL" id="SEF98897.1"/>
    </source>
</evidence>
<dbReference type="RefSeq" id="WP_011381893.1">
    <property type="nucleotide sequence ID" value="NC_007614.1"/>
</dbReference>
<protein>
    <submittedName>
        <fullName evidence="2">Restriction endonuclease BglII</fullName>
    </submittedName>
</protein>
<keyword evidence="2" id="KW-0378">Hydrolase</keyword>
<organism evidence="1 3">
    <name type="scientific">Nitrosospira multiformis (strain ATCC 25196 / NCIMB 11849 / C 71)</name>
    <dbReference type="NCBI Taxonomy" id="323848"/>
    <lineage>
        <taxon>Bacteria</taxon>
        <taxon>Pseudomonadati</taxon>
        <taxon>Pseudomonadota</taxon>
        <taxon>Betaproteobacteria</taxon>
        <taxon>Nitrosomonadales</taxon>
        <taxon>Nitrosomonadaceae</taxon>
        <taxon>Nitrosospira</taxon>
    </lineage>
</organism>
<dbReference type="eggNOG" id="ENOG502Z931">
    <property type="taxonomic scope" value="Bacteria"/>
</dbReference>
<dbReference type="Proteomes" id="UP000236751">
    <property type="component" value="Unassembled WGS sequence"/>
</dbReference>
<reference evidence="1" key="1">
    <citation type="submission" date="2005-08" db="EMBL/GenBank/DDBJ databases">
        <title>Complete sequence of Chromosome 1 of Nitrosospira multiformis ATCC 25196.</title>
        <authorList>
            <consortium name="US DOE Joint Genome Institute"/>
            <person name="Copeland A."/>
            <person name="Lucas S."/>
            <person name="Lapidus A."/>
            <person name="Barry K."/>
            <person name="Detter J.C."/>
            <person name="Glavina T."/>
            <person name="Hammon N."/>
            <person name="Israni S."/>
            <person name="Pitluck S."/>
            <person name="Chain P."/>
            <person name="Malfatti S."/>
            <person name="Shin M."/>
            <person name="Vergez L."/>
            <person name="Schmutz J."/>
            <person name="Larimer F."/>
            <person name="Land M."/>
            <person name="Hauser L."/>
            <person name="Kyrpides N."/>
            <person name="Lykidis A."/>
            <person name="Richardson P."/>
        </authorList>
    </citation>
    <scope>NUCLEOTIDE SEQUENCE</scope>
    <source>
        <strain evidence="1">ATCC 25196</strain>
    </source>
</reference>
<dbReference type="STRING" id="323848.Nmul_A2609"/>
<accession>Q2Y5S5</accession>
<dbReference type="InterPro" id="IPR015278">
    <property type="entry name" value="BglII-like"/>
</dbReference>
<reference evidence="3" key="2">
    <citation type="submission" date="2005-08" db="EMBL/GenBank/DDBJ databases">
        <title>Complete sequence of chromosome 1 of Nitrosospira multiformis ATCC 25196.</title>
        <authorList>
            <person name="Copeland A."/>
            <person name="Lucas S."/>
            <person name="Lapidus A."/>
            <person name="Barry K."/>
            <person name="Detter J.C."/>
            <person name="Glavina T."/>
            <person name="Hammon N."/>
            <person name="Israni S."/>
            <person name="Pitluck S."/>
            <person name="Chain P."/>
            <person name="Malfatti S."/>
            <person name="Shin M."/>
            <person name="Vergez L."/>
            <person name="Schmutz J."/>
            <person name="Larimer F."/>
            <person name="Land M."/>
            <person name="Hauser L."/>
            <person name="Kyrpides N."/>
            <person name="Lykidis A."/>
            <person name="Richardson P."/>
        </authorList>
    </citation>
    <scope>NUCLEOTIDE SEQUENCE [LARGE SCALE GENOMIC DNA]</scope>
    <source>
        <strain evidence="3">ATCC 25196 / NCIMB 11849 / C 71</strain>
    </source>
</reference>
<sequence length="267" mass="30160">MSENPIDAFIPEDIRDLYEIHNYRNAAQVLATGCPNEFQEIIEALRVFRLTLADIRKPGGNESDIPKRISGLLRAKGWMETRIKGDLLITKVSGTIDKNLGEKDLEGMEENESDTLEKIEELKNKGQVERIVRENFLDGHKVDYVKKRVAFDLEWNSKDQTFDRDLYAFRAFHECDLIDAAILLTRSASLNAVFEKLGPELNSDGTPKTSKNGKPKLIKTKYGASTTWMGKLLYRLNAGRHGGCPVLALGITPNLITDWAEYESKNT</sequence>
<dbReference type="Proteomes" id="UP000002718">
    <property type="component" value="Chromosome"/>
</dbReference>
<name>Q2Y5S5_NITMU</name>
<dbReference type="GO" id="GO:0009307">
    <property type="term" value="P:DNA restriction-modification system"/>
    <property type="evidence" value="ECO:0007669"/>
    <property type="project" value="InterPro"/>
</dbReference>
<dbReference type="DNASU" id="3786238"/>
<dbReference type="Pfam" id="PF09195">
    <property type="entry name" value="Endonuc-BglII"/>
    <property type="match status" value="1"/>
</dbReference>
<keyword evidence="3" id="KW-1185">Reference proteome</keyword>
<dbReference type="HOGENOM" id="CLU_080349_0_0_4"/>
<dbReference type="KEGG" id="nmu:Nmul_A2609"/>
<dbReference type="SUPFAM" id="SSF52980">
    <property type="entry name" value="Restriction endonuclease-like"/>
    <property type="match status" value="1"/>
</dbReference>
<evidence type="ECO:0000313" key="1">
    <source>
        <dbReference type="EMBL" id="ABB75896.1"/>
    </source>
</evidence>
<dbReference type="EMBL" id="CP000103">
    <property type="protein sequence ID" value="ABB75896.1"/>
    <property type="molecule type" value="Genomic_DNA"/>
</dbReference>
<reference evidence="2 4" key="4">
    <citation type="submission" date="2016-10" db="EMBL/GenBank/DDBJ databases">
        <authorList>
            <person name="de Groot N.N."/>
        </authorList>
    </citation>
    <scope>NUCLEOTIDE SEQUENCE [LARGE SCALE GENOMIC DNA]</scope>
    <source>
        <strain evidence="2 4">Nl13</strain>
    </source>
</reference>
<evidence type="ECO:0000313" key="4">
    <source>
        <dbReference type="Proteomes" id="UP000236751"/>
    </source>
</evidence>